<dbReference type="PROSITE" id="PS51186">
    <property type="entry name" value="GNAT"/>
    <property type="match status" value="1"/>
</dbReference>
<dbReference type="RefSeq" id="WP_006210854.1">
    <property type="nucleotide sequence ID" value="NZ_CP147845.1"/>
</dbReference>
<dbReference type="AlphaFoldDB" id="A0A163DAS3"/>
<dbReference type="PANTHER" id="PTHR43877">
    <property type="entry name" value="AMINOALKYLPHOSPHONATE N-ACETYLTRANSFERASE-RELATED-RELATED"/>
    <property type="match status" value="1"/>
</dbReference>
<keyword evidence="5" id="KW-1185">Reference proteome</keyword>
<evidence type="ECO:0000259" key="3">
    <source>
        <dbReference type="PROSITE" id="PS51186"/>
    </source>
</evidence>
<dbReference type="InterPro" id="IPR016181">
    <property type="entry name" value="Acyl_CoA_acyltransferase"/>
</dbReference>
<evidence type="ECO:0000256" key="2">
    <source>
        <dbReference type="ARBA" id="ARBA00023315"/>
    </source>
</evidence>
<dbReference type="GeneID" id="97555189"/>
<organism evidence="4 5">
    <name type="scientific">Paenibacillus glucanolyticus</name>
    <dbReference type="NCBI Taxonomy" id="59843"/>
    <lineage>
        <taxon>Bacteria</taxon>
        <taxon>Bacillati</taxon>
        <taxon>Bacillota</taxon>
        <taxon>Bacilli</taxon>
        <taxon>Bacillales</taxon>
        <taxon>Paenibacillaceae</taxon>
        <taxon>Paenibacillus</taxon>
    </lineage>
</organism>
<dbReference type="GO" id="GO:0016747">
    <property type="term" value="F:acyltransferase activity, transferring groups other than amino-acyl groups"/>
    <property type="evidence" value="ECO:0007669"/>
    <property type="project" value="InterPro"/>
</dbReference>
<feature type="domain" description="N-acetyltransferase" evidence="3">
    <location>
        <begin position="2"/>
        <end position="157"/>
    </location>
</feature>
<name>A0A163DAS3_9BACL</name>
<dbReference type="CDD" id="cd04301">
    <property type="entry name" value="NAT_SF"/>
    <property type="match status" value="1"/>
</dbReference>
<keyword evidence="1" id="KW-0808">Transferase</keyword>
<dbReference type="Proteomes" id="UP000076796">
    <property type="component" value="Unassembled WGS sequence"/>
</dbReference>
<sequence>MIHYRLLQEQDCKLVLELMGRHPLQFPGFVQRLYPERWNLYLKHKDDAKYWVAVRDTEDVVGHAGYIWNSDLKRYEIVGVVVSPLYQRQGIGAGILDAVCAGIRDRGHFTAVLFTLGHPGNEGTLNFYKRLGYQQTRYELNYFAEGYSRVGFERTLLST</sequence>
<dbReference type="InterPro" id="IPR050832">
    <property type="entry name" value="Bact_Acetyltransf"/>
</dbReference>
<dbReference type="EMBL" id="LWMH01000003">
    <property type="protein sequence ID" value="KZS43104.1"/>
    <property type="molecule type" value="Genomic_DNA"/>
</dbReference>
<reference evidence="4" key="1">
    <citation type="journal article" date="2016" name="Genome Announc.">
        <title>Draft genomes of two strains of Paenibacillus glucanolyticus with capability to degrade lignocellulose.</title>
        <authorList>
            <person name="Mathews S.L."/>
            <person name="Pawlak J."/>
            <person name="Grunden A.M."/>
        </authorList>
    </citation>
    <scope>NUCLEOTIDE SEQUENCE [LARGE SCALE GENOMIC DNA]</scope>
    <source>
        <strain evidence="4">SLM1</strain>
    </source>
</reference>
<evidence type="ECO:0000313" key="4">
    <source>
        <dbReference type="EMBL" id="KZS43104.1"/>
    </source>
</evidence>
<accession>A0A163DAS3</accession>
<proteinExistence type="predicted"/>
<dbReference type="SUPFAM" id="SSF55729">
    <property type="entry name" value="Acyl-CoA N-acyltransferases (Nat)"/>
    <property type="match status" value="1"/>
</dbReference>
<evidence type="ECO:0000313" key="5">
    <source>
        <dbReference type="Proteomes" id="UP000076796"/>
    </source>
</evidence>
<protein>
    <recommendedName>
        <fullName evidence="3">N-acetyltransferase domain-containing protein</fullName>
    </recommendedName>
</protein>
<dbReference type="Gene3D" id="3.40.630.30">
    <property type="match status" value="1"/>
</dbReference>
<gene>
    <name evidence="4" type="ORF">AWU65_00315</name>
</gene>
<dbReference type="STRING" id="59843.A3958_23460"/>
<evidence type="ECO:0000256" key="1">
    <source>
        <dbReference type="ARBA" id="ARBA00022679"/>
    </source>
</evidence>
<dbReference type="Pfam" id="PF00583">
    <property type="entry name" value="Acetyltransf_1"/>
    <property type="match status" value="1"/>
</dbReference>
<dbReference type="InterPro" id="IPR000182">
    <property type="entry name" value="GNAT_dom"/>
</dbReference>
<keyword evidence="2" id="KW-0012">Acyltransferase</keyword>
<comment type="caution">
    <text evidence="4">The sequence shown here is derived from an EMBL/GenBank/DDBJ whole genome shotgun (WGS) entry which is preliminary data.</text>
</comment>